<evidence type="ECO:0000256" key="1">
    <source>
        <dbReference type="SAM" id="Phobius"/>
    </source>
</evidence>
<protein>
    <submittedName>
        <fullName evidence="2">Uncharacterized protein</fullName>
    </submittedName>
</protein>
<accession>A0A5N7AR93</accession>
<evidence type="ECO:0000313" key="2">
    <source>
        <dbReference type="EMBL" id="KAE8372253.1"/>
    </source>
</evidence>
<keyword evidence="1" id="KW-0812">Transmembrane</keyword>
<gene>
    <name evidence="2" type="ORF">BDV26DRAFT_274535</name>
</gene>
<proteinExistence type="predicted"/>
<evidence type="ECO:0000313" key="3">
    <source>
        <dbReference type="Proteomes" id="UP000326198"/>
    </source>
</evidence>
<dbReference type="AlphaFoldDB" id="A0A5N7AR93"/>
<feature type="transmembrane region" description="Helical" evidence="1">
    <location>
        <begin position="21"/>
        <end position="44"/>
    </location>
</feature>
<reference evidence="2 3" key="1">
    <citation type="submission" date="2019-04" db="EMBL/GenBank/DDBJ databases">
        <title>Friends and foes A comparative genomics studyof 23 Aspergillus species from section Flavi.</title>
        <authorList>
            <consortium name="DOE Joint Genome Institute"/>
            <person name="Kjaerbolling I."/>
            <person name="Vesth T."/>
            <person name="Frisvad J.C."/>
            <person name="Nybo J.L."/>
            <person name="Theobald S."/>
            <person name="Kildgaard S."/>
            <person name="Isbrandt T."/>
            <person name="Kuo A."/>
            <person name="Sato A."/>
            <person name="Lyhne E.K."/>
            <person name="Kogle M.E."/>
            <person name="Wiebenga A."/>
            <person name="Kun R.S."/>
            <person name="Lubbers R.J."/>
            <person name="Makela M.R."/>
            <person name="Barry K."/>
            <person name="Chovatia M."/>
            <person name="Clum A."/>
            <person name="Daum C."/>
            <person name="Haridas S."/>
            <person name="He G."/>
            <person name="LaButti K."/>
            <person name="Lipzen A."/>
            <person name="Mondo S."/>
            <person name="Riley R."/>
            <person name="Salamov A."/>
            <person name="Simmons B.A."/>
            <person name="Magnuson J.K."/>
            <person name="Henrissat B."/>
            <person name="Mortensen U.H."/>
            <person name="Larsen T.O."/>
            <person name="Devries R.P."/>
            <person name="Grigoriev I.V."/>
            <person name="Machida M."/>
            <person name="Baker S.E."/>
            <person name="Andersen M.R."/>
        </authorList>
    </citation>
    <scope>NUCLEOTIDE SEQUENCE [LARGE SCALE GENOMIC DNA]</scope>
    <source>
        <strain evidence="2 3">IBT 29228</strain>
    </source>
</reference>
<keyword evidence="1" id="KW-0472">Membrane</keyword>
<keyword evidence="3" id="KW-1185">Reference proteome</keyword>
<dbReference type="Proteomes" id="UP000326198">
    <property type="component" value="Unassembled WGS sequence"/>
</dbReference>
<organism evidence="2 3">
    <name type="scientific">Aspergillus bertholletiae</name>
    <dbReference type="NCBI Taxonomy" id="1226010"/>
    <lineage>
        <taxon>Eukaryota</taxon>
        <taxon>Fungi</taxon>
        <taxon>Dikarya</taxon>
        <taxon>Ascomycota</taxon>
        <taxon>Pezizomycotina</taxon>
        <taxon>Eurotiomycetes</taxon>
        <taxon>Eurotiomycetidae</taxon>
        <taxon>Eurotiales</taxon>
        <taxon>Aspergillaceae</taxon>
        <taxon>Aspergillus</taxon>
        <taxon>Aspergillus subgen. Circumdati</taxon>
    </lineage>
</organism>
<dbReference type="EMBL" id="ML736368">
    <property type="protein sequence ID" value="KAE8372253.1"/>
    <property type="molecule type" value="Genomic_DNA"/>
</dbReference>
<keyword evidence="1" id="KW-1133">Transmembrane helix</keyword>
<name>A0A5N7AR93_9EURO</name>
<sequence>MDTLRIRRGQLGHRIPQIQIRSANAGCLLMVSFSFTLLYCLLLPRSAFGTPWHQ</sequence>